<sequence length="115" mass="12809">MKFLSIVTTSIILLSPFSASAYDANEQFQDCVKNVTESYHDDLAKECATYPYCRGEKKRDEFNLFSVVTADGAFDKIQLSYDASTIIIWANDVGLNESNTDVILRGSVDKCGITF</sequence>
<organism evidence="2 3">
    <name type="scientific">Vibrio campbellii (strain ATCC BAA-1116)</name>
    <dbReference type="NCBI Taxonomy" id="2902295"/>
    <lineage>
        <taxon>Bacteria</taxon>
        <taxon>Pseudomonadati</taxon>
        <taxon>Pseudomonadota</taxon>
        <taxon>Gammaproteobacteria</taxon>
        <taxon>Vibrionales</taxon>
        <taxon>Vibrionaceae</taxon>
        <taxon>Vibrio</taxon>
    </lineage>
</organism>
<dbReference type="KEGG" id="vha:VIBHAR_05022"/>
<keyword evidence="1" id="KW-0732">Signal</keyword>
<name>A7N396_VIBC1</name>
<dbReference type="AlphaFoldDB" id="A7N396"/>
<evidence type="ECO:0000313" key="2">
    <source>
        <dbReference type="EMBL" id="ABU72929.1"/>
    </source>
</evidence>
<feature type="signal peptide" evidence="1">
    <location>
        <begin position="1"/>
        <end position="21"/>
    </location>
</feature>
<proteinExistence type="predicted"/>
<protein>
    <submittedName>
        <fullName evidence="2">Uncharacterized protein</fullName>
    </submittedName>
</protein>
<evidence type="ECO:0000256" key="1">
    <source>
        <dbReference type="SAM" id="SignalP"/>
    </source>
</evidence>
<dbReference type="Proteomes" id="UP000008152">
    <property type="component" value="Chromosome II"/>
</dbReference>
<dbReference type="RefSeq" id="WP_011999300.1">
    <property type="nucleotide sequence ID" value="NC_009784.1"/>
</dbReference>
<accession>A7N396</accession>
<dbReference type="EMBL" id="CP000790">
    <property type="protein sequence ID" value="ABU72929.1"/>
    <property type="molecule type" value="Genomic_DNA"/>
</dbReference>
<evidence type="ECO:0000313" key="3">
    <source>
        <dbReference type="Proteomes" id="UP000008152"/>
    </source>
</evidence>
<gene>
    <name evidence="2" type="ordered locus">VIBHAR_05022</name>
</gene>
<reference evidence="2 3" key="1">
    <citation type="submission" date="2007-08" db="EMBL/GenBank/DDBJ databases">
        <authorList>
            <consortium name="The Vibrio harveyi Genome Sequencing Project"/>
            <person name="Bassler B."/>
            <person name="Clifton S.W."/>
            <person name="Fulton L."/>
            <person name="Delehaunty K."/>
            <person name="Fronick C."/>
            <person name="Harrison M."/>
            <person name="Markivic C."/>
            <person name="Fulton R."/>
            <person name="Tin-Wollam A.-M."/>
            <person name="Shah N."/>
            <person name="Pepin K."/>
            <person name="Nash W."/>
            <person name="Thiruvilangam P."/>
            <person name="Bhonagiri V."/>
            <person name="Waters C."/>
            <person name="Tu K.C."/>
            <person name="Irgon J."/>
            <person name="Wilson R.K."/>
        </authorList>
    </citation>
    <scope>NUCLEOTIDE SEQUENCE [LARGE SCALE GENOMIC DNA]</scope>
    <source>
        <strain evidence="3">ATCC BAA-1116 / BB120</strain>
    </source>
</reference>
<dbReference type="PATRIC" id="fig|338187.36.peg.3905"/>
<feature type="chain" id="PRO_5002711350" evidence="1">
    <location>
        <begin position="22"/>
        <end position="115"/>
    </location>
</feature>